<proteinExistence type="predicted"/>
<gene>
    <name evidence="1" type="ORF">C1SCF055_LOCUS19334</name>
</gene>
<dbReference type="EMBL" id="CAMXCT020001722">
    <property type="protein sequence ID" value="CAL1145884.1"/>
    <property type="molecule type" value="Genomic_DNA"/>
</dbReference>
<feature type="non-terminal residue" evidence="1">
    <location>
        <position position="1"/>
    </location>
</feature>
<accession>A0A9P1FWS8</accession>
<organism evidence="1">
    <name type="scientific">Cladocopium goreaui</name>
    <dbReference type="NCBI Taxonomy" id="2562237"/>
    <lineage>
        <taxon>Eukaryota</taxon>
        <taxon>Sar</taxon>
        <taxon>Alveolata</taxon>
        <taxon>Dinophyceae</taxon>
        <taxon>Suessiales</taxon>
        <taxon>Symbiodiniaceae</taxon>
        <taxon>Cladocopium</taxon>
    </lineage>
</organism>
<protein>
    <submittedName>
        <fullName evidence="1">Uncharacterized protein</fullName>
    </submittedName>
</protein>
<evidence type="ECO:0000313" key="1">
    <source>
        <dbReference type="EMBL" id="CAI3992509.1"/>
    </source>
</evidence>
<feature type="non-terminal residue" evidence="1">
    <location>
        <position position="64"/>
    </location>
</feature>
<reference evidence="1" key="1">
    <citation type="submission" date="2022-10" db="EMBL/GenBank/DDBJ databases">
        <authorList>
            <person name="Chen Y."/>
            <person name="Dougan E. K."/>
            <person name="Chan C."/>
            <person name="Rhodes N."/>
            <person name="Thang M."/>
        </authorList>
    </citation>
    <scope>NUCLEOTIDE SEQUENCE</scope>
</reference>
<evidence type="ECO:0000313" key="2">
    <source>
        <dbReference type="EMBL" id="CAL1145884.1"/>
    </source>
</evidence>
<reference evidence="2" key="2">
    <citation type="submission" date="2024-04" db="EMBL/GenBank/DDBJ databases">
        <authorList>
            <person name="Chen Y."/>
            <person name="Shah S."/>
            <person name="Dougan E. K."/>
            <person name="Thang M."/>
            <person name="Chan C."/>
        </authorList>
    </citation>
    <scope>NUCLEOTIDE SEQUENCE [LARGE SCALE GENOMIC DNA]</scope>
</reference>
<keyword evidence="3" id="KW-1185">Reference proteome</keyword>
<dbReference type="AlphaFoldDB" id="A0A9P1FWS8"/>
<dbReference type="Proteomes" id="UP001152797">
    <property type="component" value="Unassembled WGS sequence"/>
</dbReference>
<dbReference type="EMBL" id="CAMXCT030001722">
    <property type="protein sequence ID" value="CAL4779821.1"/>
    <property type="molecule type" value="Genomic_DNA"/>
</dbReference>
<sequence>FDAIHAAGCFWRVSLLVRNAQHISAVDYAGLAEAVNDHVQRDELKARGLCNILVALVYSRYAAF</sequence>
<comment type="caution">
    <text evidence="1">The sequence shown here is derived from an EMBL/GenBank/DDBJ whole genome shotgun (WGS) entry which is preliminary data.</text>
</comment>
<name>A0A9P1FWS8_9DINO</name>
<dbReference type="EMBL" id="CAMXCT010001722">
    <property type="protein sequence ID" value="CAI3992509.1"/>
    <property type="molecule type" value="Genomic_DNA"/>
</dbReference>
<evidence type="ECO:0000313" key="3">
    <source>
        <dbReference type="Proteomes" id="UP001152797"/>
    </source>
</evidence>